<dbReference type="GO" id="GO:0000110">
    <property type="term" value="C:nucleotide-excision repair factor 1 complex"/>
    <property type="evidence" value="ECO:0007669"/>
    <property type="project" value="TreeGrafter"/>
</dbReference>
<dbReference type="AlphaFoldDB" id="A0A4P9XQQ8"/>
<proteinExistence type="predicted"/>
<dbReference type="SUPFAM" id="SSF46955">
    <property type="entry name" value="Putative DNA-binding domain"/>
    <property type="match status" value="1"/>
</dbReference>
<dbReference type="GO" id="GO:0006284">
    <property type="term" value="P:base-excision repair"/>
    <property type="evidence" value="ECO:0007669"/>
    <property type="project" value="TreeGrafter"/>
</dbReference>
<reference evidence="6" key="1">
    <citation type="journal article" date="2018" name="Nat. Microbiol.">
        <title>Leveraging single-cell genomics to expand the fungal tree of life.</title>
        <authorList>
            <person name="Ahrendt S.R."/>
            <person name="Quandt C.A."/>
            <person name="Ciobanu D."/>
            <person name="Clum A."/>
            <person name="Salamov A."/>
            <person name="Andreopoulos B."/>
            <person name="Cheng J.F."/>
            <person name="Woyke T."/>
            <person name="Pelin A."/>
            <person name="Henrissat B."/>
            <person name="Reynolds N.K."/>
            <person name="Benny G.L."/>
            <person name="Smith M.E."/>
            <person name="James T.Y."/>
            <person name="Grigoriev I.V."/>
        </authorList>
    </citation>
    <scope>NUCLEOTIDE SEQUENCE [LARGE SCALE GENOMIC DNA]</scope>
    <source>
        <strain evidence="6">RSA 1356</strain>
    </source>
</reference>
<keyword evidence="2" id="KW-0862">Zinc</keyword>
<dbReference type="PANTHER" id="PTHR10142">
    <property type="entry name" value="DNA REPAIR PROTEIN COMPLEMENTING XP-A CELLS"/>
    <property type="match status" value="1"/>
</dbReference>
<dbReference type="STRING" id="78915.A0A4P9XQQ8"/>
<dbReference type="GO" id="GO:1901255">
    <property type="term" value="P:nucleotide-excision repair involved in interstrand cross-link repair"/>
    <property type="evidence" value="ECO:0007669"/>
    <property type="project" value="TreeGrafter"/>
</dbReference>
<comment type="subcellular location">
    <subcellularLocation>
        <location evidence="1">Nucleus</location>
    </subcellularLocation>
</comment>
<evidence type="ECO:0000259" key="4">
    <source>
        <dbReference type="Pfam" id="PF05181"/>
    </source>
</evidence>
<evidence type="ECO:0000256" key="2">
    <source>
        <dbReference type="ARBA" id="ARBA00022833"/>
    </source>
</evidence>
<evidence type="ECO:0000256" key="3">
    <source>
        <dbReference type="ARBA" id="ARBA00023242"/>
    </source>
</evidence>
<dbReference type="GO" id="GO:0003684">
    <property type="term" value="F:damaged DNA binding"/>
    <property type="evidence" value="ECO:0007669"/>
    <property type="project" value="InterPro"/>
</dbReference>
<dbReference type="PANTHER" id="PTHR10142:SF0">
    <property type="entry name" value="DNA REPAIR PROTEIN COMPLEMENTING XP-A CELLS"/>
    <property type="match status" value="1"/>
</dbReference>
<dbReference type="EMBL" id="KZ992667">
    <property type="protein sequence ID" value="RKP07841.1"/>
    <property type="molecule type" value="Genomic_DNA"/>
</dbReference>
<evidence type="ECO:0000313" key="5">
    <source>
        <dbReference type="EMBL" id="RKP07841.1"/>
    </source>
</evidence>
<keyword evidence="3" id="KW-0539">Nucleus</keyword>
<gene>
    <name evidence="5" type="ORF">THASP1DRAFT_30358</name>
</gene>
<dbReference type="Proteomes" id="UP000271241">
    <property type="component" value="Unassembled WGS sequence"/>
</dbReference>
<sequence length="181" mass="21045">QRTRLSNHILIANALYAGTPTLAVSLNPDDNPRCKDCDSFDLDPEFFSVFKICVCRGCKQELADKYSLLTKTEVKEDYLLTDGKLYGENVEAFAFRKWGGPEGLDAEWERRESGKKQKRELKFKRKLADLRRRTRTTEYKKLRVNDVKHEHVFGEPEEDLETGETTQRCRKCAMIISVDEF</sequence>
<evidence type="ECO:0000256" key="1">
    <source>
        <dbReference type="ARBA" id="ARBA00004123"/>
    </source>
</evidence>
<name>A0A4P9XQQ8_9FUNG</name>
<dbReference type="InterPro" id="IPR022656">
    <property type="entry name" value="XPA_C"/>
</dbReference>
<organism evidence="5 6">
    <name type="scientific">Thamnocephalis sphaerospora</name>
    <dbReference type="NCBI Taxonomy" id="78915"/>
    <lineage>
        <taxon>Eukaryota</taxon>
        <taxon>Fungi</taxon>
        <taxon>Fungi incertae sedis</taxon>
        <taxon>Zoopagomycota</taxon>
        <taxon>Zoopagomycotina</taxon>
        <taxon>Zoopagomycetes</taxon>
        <taxon>Zoopagales</taxon>
        <taxon>Sigmoideomycetaceae</taxon>
        <taxon>Thamnocephalis</taxon>
    </lineage>
</organism>
<dbReference type="GO" id="GO:0070914">
    <property type="term" value="P:UV-damage excision repair"/>
    <property type="evidence" value="ECO:0007669"/>
    <property type="project" value="TreeGrafter"/>
</dbReference>
<keyword evidence="6" id="KW-1185">Reference proteome</keyword>
<dbReference type="InterPro" id="IPR009061">
    <property type="entry name" value="DNA-bd_dom_put_sf"/>
</dbReference>
<dbReference type="InterPro" id="IPR000465">
    <property type="entry name" value="XPA/RAD14"/>
</dbReference>
<feature type="domain" description="XPA C-terminal" evidence="4">
    <location>
        <begin position="65"/>
        <end position="89"/>
    </location>
</feature>
<dbReference type="Pfam" id="PF05181">
    <property type="entry name" value="XPA_C"/>
    <property type="match status" value="1"/>
</dbReference>
<dbReference type="InterPro" id="IPR037129">
    <property type="entry name" value="XPA_sf"/>
</dbReference>
<evidence type="ECO:0000313" key="6">
    <source>
        <dbReference type="Proteomes" id="UP000271241"/>
    </source>
</evidence>
<protein>
    <recommendedName>
        <fullName evidence="4">XPA C-terminal domain-containing protein</fullName>
    </recommendedName>
</protein>
<dbReference type="OrthoDB" id="68328at2759"/>
<accession>A0A4P9XQQ8</accession>
<feature type="non-terminal residue" evidence="5">
    <location>
        <position position="1"/>
    </location>
</feature>
<dbReference type="GO" id="GO:0000715">
    <property type="term" value="P:nucleotide-excision repair, DNA damage recognition"/>
    <property type="evidence" value="ECO:0007669"/>
    <property type="project" value="TreeGrafter"/>
</dbReference>
<dbReference type="Gene3D" id="3.90.530.10">
    <property type="entry name" value="XPA C-terminal domain"/>
    <property type="match status" value="1"/>
</dbReference>